<evidence type="ECO:0000313" key="4">
    <source>
        <dbReference type="Proteomes" id="UP000602510"/>
    </source>
</evidence>
<dbReference type="EMBL" id="JAACNO010001119">
    <property type="protein sequence ID" value="KAF4142970.1"/>
    <property type="molecule type" value="Genomic_DNA"/>
</dbReference>
<reference evidence="1" key="1">
    <citation type="submission" date="2020-04" db="EMBL/GenBank/DDBJ databases">
        <title>Hybrid Assembly of Korean Phytophthora infestans isolates.</title>
        <authorList>
            <person name="Prokchorchik M."/>
            <person name="Lee Y."/>
            <person name="Seo J."/>
            <person name="Cho J.-H."/>
            <person name="Park Y.-E."/>
            <person name="Jang D.-C."/>
            <person name="Im J.-S."/>
            <person name="Choi J.-G."/>
            <person name="Park H.-J."/>
            <person name="Lee G.-B."/>
            <person name="Lee Y.-G."/>
            <person name="Hong S.-Y."/>
            <person name="Cho K."/>
            <person name="Sohn K.H."/>
        </authorList>
    </citation>
    <scope>NUCLEOTIDE SEQUENCE</scope>
    <source>
        <strain evidence="1">KR_1_A1</strain>
        <strain evidence="2">KR_2_A2</strain>
    </source>
</reference>
<accession>A0A833SQW6</accession>
<dbReference type="AlphaFoldDB" id="A0A833SQW6"/>
<gene>
    <name evidence="1" type="ORF">GN244_ATG18450</name>
    <name evidence="3" type="ORF">GN958_ATG07842</name>
    <name evidence="2" type="ORF">GN958_ATG22591</name>
</gene>
<dbReference type="EMBL" id="JAACNO010003160">
    <property type="protein sequence ID" value="KAF4128214.1"/>
    <property type="molecule type" value="Genomic_DNA"/>
</dbReference>
<organism evidence="1 4">
    <name type="scientific">Phytophthora infestans</name>
    <name type="common">Potato late blight agent</name>
    <name type="synonym">Botrytis infestans</name>
    <dbReference type="NCBI Taxonomy" id="4787"/>
    <lineage>
        <taxon>Eukaryota</taxon>
        <taxon>Sar</taxon>
        <taxon>Stramenopiles</taxon>
        <taxon>Oomycota</taxon>
        <taxon>Peronosporomycetes</taxon>
        <taxon>Peronosporales</taxon>
        <taxon>Peronosporaceae</taxon>
        <taxon>Phytophthora</taxon>
    </lineage>
</organism>
<sequence length="151" mass="17680">MDRGRILTLHCVKWKPELISEDMTEFRVAHLRGNPPAKLVLTDIRLRCKRLPELEKLCLAVVDRLEAFHDEVAQCREDDSLRFKYINTVEITVKRVIRRKPLLVRLARFHSAALIIWGLHRDLDGIATGLGTNVEGTEWRDQWERDRMGEL</sequence>
<comment type="caution">
    <text evidence="1">The sequence shown here is derived from an EMBL/GenBank/DDBJ whole genome shotgun (WGS) entry which is preliminary data.</text>
</comment>
<name>A0A833SQW6_PHYIN</name>
<evidence type="ECO:0000313" key="1">
    <source>
        <dbReference type="EMBL" id="KAF4029805.1"/>
    </source>
</evidence>
<proteinExistence type="predicted"/>
<protein>
    <submittedName>
        <fullName evidence="1">Uncharacterized protein</fullName>
    </submittedName>
</protein>
<dbReference type="Proteomes" id="UP000602510">
    <property type="component" value="Unassembled WGS sequence"/>
</dbReference>
<dbReference type="Proteomes" id="UP000704712">
    <property type="component" value="Unassembled WGS sequence"/>
</dbReference>
<evidence type="ECO:0000313" key="2">
    <source>
        <dbReference type="EMBL" id="KAF4128214.1"/>
    </source>
</evidence>
<dbReference type="EMBL" id="WSZM01000756">
    <property type="protein sequence ID" value="KAF4029805.1"/>
    <property type="molecule type" value="Genomic_DNA"/>
</dbReference>
<evidence type="ECO:0000313" key="3">
    <source>
        <dbReference type="EMBL" id="KAF4142970.1"/>
    </source>
</evidence>
<keyword evidence="4" id="KW-1185">Reference proteome</keyword>